<evidence type="ECO:0000256" key="4">
    <source>
        <dbReference type="ARBA" id="ARBA00023157"/>
    </source>
</evidence>
<keyword evidence="2" id="KW-0719">Serine esterase</keyword>
<evidence type="ECO:0000256" key="5">
    <source>
        <dbReference type="SAM" id="SignalP"/>
    </source>
</evidence>
<gene>
    <name evidence="6" type="ORF">SAMN05444583_12420</name>
</gene>
<sequence length="306" mass="31962">MRLKKSIAVLSAFAAATVGTVLSGTAAQAAPAAGNCPSMYVVAVPGTWETSTQPDKRPGPGMLAAVTNALPASKIRADYVTYAATAFPWEAEVYGASKKQATDNARGMLEAMQRDCANTRFGIIGYSQGADAAGDLAAEIGTGTSTIRPERVAAVGLLSDPRRADSDVLIGPAVPGIGSGGPRIGGFGWLSDRTVTFCAPGDLYCATERTDFVTRLAGFLAQNSDPGSSDSPRYGDEATMIWNDLLGAGGIPTLQNQLTDEANKGRRKQLERFYGSGAHQDYQGYAVDAAGNTPTSWLAGWLRDRA</sequence>
<dbReference type="OrthoDB" id="4409063at2"/>
<keyword evidence="5" id="KW-0732">Signal</keyword>
<keyword evidence="3" id="KW-0378">Hydrolase</keyword>
<evidence type="ECO:0000313" key="6">
    <source>
        <dbReference type="EMBL" id="SEM14861.1"/>
    </source>
</evidence>
<feature type="chain" id="PRO_5011720489" evidence="5">
    <location>
        <begin position="30"/>
        <end position="306"/>
    </location>
</feature>
<keyword evidence="4" id="KW-1015">Disulfide bond</keyword>
<name>A0A1H7W055_9NOCA</name>
<proteinExistence type="inferred from homology"/>
<dbReference type="Pfam" id="PF01083">
    <property type="entry name" value="Cutinase"/>
    <property type="match status" value="1"/>
</dbReference>
<dbReference type="InterPro" id="IPR029058">
    <property type="entry name" value="AB_hydrolase_fold"/>
</dbReference>
<dbReference type="RefSeq" id="WP_083576784.1">
    <property type="nucleotide sequence ID" value="NZ_FOAW01000024.1"/>
</dbReference>
<dbReference type="EMBL" id="FOAW01000024">
    <property type="protein sequence ID" value="SEM14861.1"/>
    <property type="molecule type" value="Genomic_DNA"/>
</dbReference>
<protein>
    <submittedName>
        <fullName evidence="6">Cutinase</fullName>
    </submittedName>
</protein>
<dbReference type="PANTHER" id="PTHR33630">
    <property type="entry name" value="CUTINASE RV1984C-RELATED-RELATED"/>
    <property type="match status" value="1"/>
</dbReference>
<organism evidence="6 7">
    <name type="scientific">Rhodococcus maanshanensis</name>
    <dbReference type="NCBI Taxonomy" id="183556"/>
    <lineage>
        <taxon>Bacteria</taxon>
        <taxon>Bacillati</taxon>
        <taxon>Actinomycetota</taxon>
        <taxon>Actinomycetes</taxon>
        <taxon>Mycobacteriales</taxon>
        <taxon>Nocardiaceae</taxon>
        <taxon>Rhodococcus</taxon>
    </lineage>
</organism>
<dbReference type="AlphaFoldDB" id="A0A1H7W055"/>
<dbReference type="Proteomes" id="UP000198677">
    <property type="component" value="Unassembled WGS sequence"/>
</dbReference>
<dbReference type="InterPro" id="IPR000675">
    <property type="entry name" value="Cutinase/axe"/>
</dbReference>
<dbReference type="PANTHER" id="PTHR33630:SF9">
    <property type="entry name" value="CUTINASE 4"/>
    <property type="match status" value="1"/>
</dbReference>
<accession>A0A1H7W055</accession>
<feature type="signal peptide" evidence="5">
    <location>
        <begin position="1"/>
        <end position="29"/>
    </location>
</feature>
<evidence type="ECO:0000313" key="7">
    <source>
        <dbReference type="Proteomes" id="UP000198677"/>
    </source>
</evidence>
<evidence type="ECO:0000256" key="3">
    <source>
        <dbReference type="ARBA" id="ARBA00022801"/>
    </source>
</evidence>
<reference evidence="7" key="1">
    <citation type="submission" date="2016-10" db="EMBL/GenBank/DDBJ databases">
        <authorList>
            <person name="Varghese N."/>
            <person name="Submissions S."/>
        </authorList>
    </citation>
    <scope>NUCLEOTIDE SEQUENCE [LARGE SCALE GENOMIC DNA]</scope>
    <source>
        <strain evidence="7">DSM 44675</strain>
    </source>
</reference>
<dbReference type="GO" id="GO:0052689">
    <property type="term" value="F:carboxylic ester hydrolase activity"/>
    <property type="evidence" value="ECO:0007669"/>
    <property type="project" value="UniProtKB-KW"/>
</dbReference>
<dbReference type="SMART" id="SM01110">
    <property type="entry name" value="Cutinase"/>
    <property type="match status" value="1"/>
</dbReference>
<comment type="similarity">
    <text evidence="1">Belongs to the cutinase family.</text>
</comment>
<evidence type="ECO:0000256" key="2">
    <source>
        <dbReference type="ARBA" id="ARBA00022487"/>
    </source>
</evidence>
<dbReference type="SUPFAM" id="SSF53474">
    <property type="entry name" value="alpha/beta-Hydrolases"/>
    <property type="match status" value="1"/>
</dbReference>
<keyword evidence="7" id="KW-1185">Reference proteome</keyword>
<dbReference type="Gene3D" id="3.40.50.1820">
    <property type="entry name" value="alpha/beta hydrolase"/>
    <property type="match status" value="1"/>
</dbReference>
<evidence type="ECO:0000256" key="1">
    <source>
        <dbReference type="ARBA" id="ARBA00007534"/>
    </source>
</evidence>